<proteinExistence type="predicted"/>
<feature type="transmembrane region" description="Helical" evidence="7">
    <location>
        <begin position="81"/>
        <end position="100"/>
    </location>
</feature>
<reference evidence="8" key="1">
    <citation type="journal article" date="2014" name="Front. Microbiol.">
        <title>High frequency of phylogenetically diverse reductive dehalogenase-homologous genes in deep subseafloor sedimentary metagenomes.</title>
        <authorList>
            <person name="Kawai M."/>
            <person name="Futagami T."/>
            <person name="Toyoda A."/>
            <person name="Takaki Y."/>
            <person name="Nishi S."/>
            <person name="Hori S."/>
            <person name="Arai W."/>
            <person name="Tsubouchi T."/>
            <person name="Morono Y."/>
            <person name="Uchiyama I."/>
            <person name="Ito T."/>
            <person name="Fujiyama A."/>
            <person name="Inagaki F."/>
            <person name="Takami H."/>
        </authorList>
    </citation>
    <scope>NUCLEOTIDE SEQUENCE</scope>
    <source>
        <strain evidence="8">Expedition CK06-06</strain>
    </source>
</reference>
<evidence type="ECO:0000256" key="6">
    <source>
        <dbReference type="ARBA" id="ARBA00023136"/>
    </source>
</evidence>
<dbReference type="GO" id="GO:0005886">
    <property type="term" value="C:plasma membrane"/>
    <property type="evidence" value="ECO:0007669"/>
    <property type="project" value="UniProtKB-SubCell"/>
</dbReference>
<evidence type="ECO:0000313" key="8">
    <source>
        <dbReference type="EMBL" id="GAI27516.1"/>
    </source>
</evidence>
<comment type="subcellular location">
    <subcellularLocation>
        <location evidence="1">Cell membrane</location>
        <topology evidence="1">Multi-pass membrane protein</topology>
    </subcellularLocation>
</comment>
<comment type="caution">
    <text evidence="8">The sequence shown here is derived from an EMBL/GenBank/DDBJ whole genome shotgun (WGS) entry which is preliminary data.</text>
</comment>
<keyword evidence="2" id="KW-1003">Cell membrane</keyword>
<keyword evidence="5 7" id="KW-1133">Transmembrane helix</keyword>
<evidence type="ECO:0000256" key="5">
    <source>
        <dbReference type="ARBA" id="ARBA00022989"/>
    </source>
</evidence>
<dbReference type="InterPro" id="IPR005661">
    <property type="entry name" value="OadB_MmdB"/>
</dbReference>
<evidence type="ECO:0000256" key="7">
    <source>
        <dbReference type="SAM" id="Phobius"/>
    </source>
</evidence>
<protein>
    <recommendedName>
        <fullName evidence="9">Glutaconyl-CoA decarboxylase subunit beta</fullName>
    </recommendedName>
</protein>
<gene>
    <name evidence="8" type="ORF">S06H3_37947</name>
</gene>
<keyword evidence="4" id="KW-1278">Translocase</keyword>
<dbReference type="GO" id="GO:0016829">
    <property type="term" value="F:lyase activity"/>
    <property type="evidence" value="ECO:0007669"/>
    <property type="project" value="InterPro"/>
</dbReference>
<dbReference type="Pfam" id="PF03977">
    <property type="entry name" value="OAD_beta"/>
    <property type="match status" value="1"/>
</dbReference>
<organism evidence="8">
    <name type="scientific">marine sediment metagenome</name>
    <dbReference type="NCBI Taxonomy" id="412755"/>
    <lineage>
        <taxon>unclassified sequences</taxon>
        <taxon>metagenomes</taxon>
        <taxon>ecological metagenomes</taxon>
    </lineage>
</organism>
<evidence type="ECO:0000256" key="2">
    <source>
        <dbReference type="ARBA" id="ARBA00022475"/>
    </source>
</evidence>
<feature type="transmembrane region" description="Helical" evidence="7">
    <location>
        <begin position="12"/>
        <end position="30"/>
    </location>
</feature>
<accession>X1NBH9</accession>
<sequence>AENFLRTQTLLVLVLGVVAFAAATAAGVILAKIMNLFSKEKINPMIGAAGVSAVPMSARVVQVMGQEANPRNFLLMHAMGPNVAGAIGAAIAGGVFLGMVG</sequence>
<evidence type="ECO:0000256" key="3">
    <source>
        <dbReference type="ARBA" id="ARBA00022692"/>
    </source>
</evidence>
<dbReference type="EMBL" id="BARV01023097">
    <property type="protein sequence ID" value="GAI27516.1"/>
    <property type="molecule type" value="Genomic_DNA"/>
</dbReference>
<dbReference type="PANTHER" id="PTHR35806:SF1">
    <property type="entry name" value="OXALOACETATE DECARBOXYLASE BETA CHAIN 2"/>
    <property type="match status" value="1"/>
</dbReference>
<evidence type="ECO:0000256" key="1">
    <source>
        <dbReference type="ARBA" id="ARBA00004651"/>
    </source>
</evidence>
<dbReference type="AlphaFoldDB" id="X1NBH9"/>
<dbReference type="GO" id="GO:0006814">
    <property type="term" value="P:sodium ion transport"/>
    <property type="evidence" value="ECO:0007669"/>
    <property type="project" value="InterPro"/>
</dbReference>
<evidence type="ECO:0000256" key="4">
    <source>
        <dbReference type="ARBA" id="ARBA00022967"/>
    </source>
</evidence>
<feature type="non-terminal residue" evidence="8">
    <location>
        <position position="1"/>
    </location>
</feature>
<keyword evidence="6 7" id="KW-0472">Membrane</keyword>
<dbReference type="PANTHER" id="PTHR35806">
    <property type="entry name" value="OXALOACETATE DECARBOXYLASE BETA CHAIN 2"/>
    <property type="match status" value="1"/>
</dbReference>
<evidence type="ECO:0008006" key="9">
    <source>
        <dbReference type="Google" id="ProtNLM"/>
    </source>
</evidence>
<name>X1NBH9_9ZZZZ</name>
<keyword evidence="3 7" id="KW-0812">Transmembrane</keyword>